<evidence type="ECO:0000313" key="11">
    <source>
        <dbReference type="Proteomes" id="UP000182334"/>
    </source>
</evidence>
<feature type="compositionally biased region" description="Basic and acidic residues" evidence="9">
    <location>
        <begin position="157"/>
        <end position="167"/>
    </location>
</feature>
<dbReference type="EMBL" id="LT635757">
    <property type="protein sequence ID" value="SGZ49001.1"/>
    <property type="molecule type" value="Genomic_DNA"/>
</dbReference>
<dbReference type="GO" id="GO:0016592">
    <property type="term" value="C:mediator complex"/>
    <property type="evidence" value="ECO:0007669"/>
    <property type="project" value="InterPro"/>
</dbReference>
<evidence type="ECO:0000256" key="5">
    <source>
        <dbReference type="ARBA" id="ARBA00023163"/>
    </source>
</evidence>
<dbReference type="GO" id="GO:0003712">
    <property type="term" value="F:transcription coregulator activity"/>
    <property type="evidence" value="ECO:0007669"/>
    <property type="project" value="InterPro"/>
</dbReference>
<keyword evidence="11" id="KW-1185">Reference proteome</keyword>
<dbReference type="STRING" id="45354.A0A1L0CXR9"/>
<dbReference type="Pfam" id="PF10156">
    <property type="entry name" value="Med17"/>
    <property type="match status" value="1"/>
</dbReference>
<organism evidence="10 11">
    <name type="scientific">Sungouiella intermedia</name>
    <dbReference type="NCBI Taxonomy" id="45354"/>
    <lineage>
        <taxon>Eukaryota</taxon>
        <taxon>Fungi</taxon>
        <taxon>Dikarya</taxon>
        <taxon>Ascomycota</taxon>
        <taxon>Saccharomycotina</taxon>
        <taxon>Pichiomycetes</taxon>
        <taxon>Metschnikowiaceae</taxon>
        <taxon>Sungouiella</taxon>
    </lineage>
</organism>
<keyword evidence="4 8" id="KW-0805">Transcription regulation</keyword>
<evidence type="ECO:0000256" key="4">
    <source>
        <dbReference type="ARBA" id="ARBA00023015"/>
    </source>
</evidence>
<dbReference type="Gene3D" id="6.10.250.2620">
    <property type="match status" value="1"/>
</dbReference>
<dbReference type="InterPro" id="IPR019313">
    <property type="entry name" value="Mediator_Med17"/>
</dbReference>
<dbReference type="OrthoDB" id="5319830at2759"/>
<dbReference type="PANTHER" id="PTHR13114">
    <property type="entry name" value="MEDIATOR OF RNA POLYMERASE II TRANSCRIPTION SUBUNIT 17"/>
    <property type="match status" value="1"/>
</dbReference>
<dbReference type="AlphaFoldDB" id="A0A1L0CXR9"/>
<evidence type="ECO:0000256" key="2">
    <source>
        <dbReference type="ARBA" id="ARBA00005635"/>
    </source>
</evidence>
<reference evidence="10 11" key="1">
    <citation type="submission" date="2016-10" db="EMBL/GenBank/DDBJ databases">
        <authorList>
            <person name="de Groot N.N."/>
        </authorList>
    </citation>
    <scope>NUCLEOTIDE SEQUENCE [LARGE SCALE GENOMIC DNA]</scope>
    <source>
        <strain evidence="10 11">CBS 141442</strain>
    </source>
</reference>
<evidence type="ECO:0000256" key="6">
    <source>
        <dbReference type="ARBA" id="ARBA00023242"/>
    </source>
</evidence>
<dbReference type="GO" id="GO:0006357">
    <property type="term" value="P:regulation of transcription by RNA polymerase II"/>
    <property type="evidence" value="ECO:0007669"/>
    <property type="project" value="InterPro"/>
</dbReference>
<keyword evidence="5 8" id="KW-0804">Transcription</keyword>
<keyword evidence="6 8" id="KW-0539">Nucleus</keyword>
<evidence type="ECO:0000256" key="8">
    <source>
        <dbReference type="RuleBase" id="RU364140"/>
    </source>
</evidence>
<sequence>MSETDKVRFHLDRNLSGVTQDPFLQDEESIPIADLIPQILHERQSFLNITEEQLQDEINQGDIDREEEDDESQLHNAKEADEDTESAYQAFQKRKFELLGNINSAMNETSLSLDFVSLLMSAVKPNVAKTTISPHLTKNVPLGSLSSDRLTMDEDSQDKAKGAKRDNPESIGLGWKYQSLTHITGLFKNAGAQLREQVHIEHRYWNMINKVLGHGEVLFKVRDPKTGARAIGVKYGYGDSGSNYYDKGLAVLRKDEQTGDVTFSPIMTGNHKISQKSNKYTRIKVLSKIDDDFMLTGQSLFDKDAIADKSEFKVINDIEKARYFLFEDDLFYHLIREAKNLINYNVSIISNRIIIEIFDQIIEIESVVYDEDNEEELNNTYQNINKESSKNNDKAQAIYIFLKLMLCCYYDYNLELKQKIPTSFTKWKQSNSHPLMLRPLIGHMRHEINVHRMNIILNNVCKALDATKLSYEIAEEKYVNLHTEKLTNPFRKAVTKPLSKFKVILQKLSTKEYLNVEVEVTSSDIFVNLVVVLTISKYNNIEDLKQNQQGSNVLLLKFTDLMDIEESLNWSILNFLQK</sequence>
<comment type="similarity">
    <text evidence="2 8">Belongs to the Mediator complex subunit 17 family.</text>
</comment>
<evidence type="ECO:0000313" key="10">
    <source>
        <dbReference type="EMBL" id="SGZ49001.1"/>
    </source>
</evidence>
<protein>
    <recommendedName>
        <fullName evidence="3 8">Mediator of RNA polymerase II transcription subunit 17</fullName>
    </recommendedName>
    <alternativeName>
        <fullName evidence="7 8">Mediator complex subunit 17</fullName>
    </alternativeName>
</protein>
<dbReference type="GO" id="GO:0070847">
    <property type="term" value="C:core mediator complex"/>
    <property type="evidence" value="ECO:0007669"/>
    <property type="project" value="TreeGrafter"/>
</dbReference>
<feature type="region of interest" description="Disordered" evidence="9">
    <location>
        <begin position="64"/>
        <end position="86"/>
    </location>
</feature>
<keyword evidence="8" id="KW-0010">Activator</keyword>
<accession>A0A1L0CXR9</accession>
<feature type="region of interest" description="Disordered" evidence="9">
    <location>
        <begin position="143"/>
        <end position="167"/>
    </location>
</feature>
<evidence type="ECO:0000256" key="3">
    <source>
        <dbReference type="ARBA" id="ARBA00019610"/>
    </source>
</evidence>
<evidence type="ECO:0000256" key="7">
    <source>
        <dbReference type="ARBA" id="ARBA00032014"/>
    </source>
</evidence>
<dbReference type="PANTHER" id="PTHR13114:SF7">
    <property type="entry name" value="MEDIATOR OF RNA POLYMERASE II TRANSCRIPTION SUBUNIT 17"/>
    <property type="match status" value="1"/>
</dbReference>
<comment type="subcellular location">
    <subcellularLocation>
        <location evidence="1 8">Nucleus</location>
    </subcellularLocation>
</comment>
<gene>
    <name evidence="8" type="primary">MED17</name>
    <name evidence="10" type="ORF">SAMEA4029010_CIC11G00000002383</name>
</gene>
<proteinExistence type="inferred from homology"/>
<comment type="subunit">
    <text evidence="8">Component of the Mediator complex.</text>
</comment>
<evidence type="ECO:0000256" key="1">
    <source>
        <dbReference type="ARBA" id="ARBA00004123"/>
    </source>
</evidence>
<dbReference type="Proteomes" id="UP000182334">
    <property type="component" value="Chromosome II"/>
</dbReference>
<comment type="function">
    <text evidence="8">Component of the Mediator complex, a coactivator involved in the regulated transcription of nearly all RNA polymerase II-dependent genes. Mediator functions as a bridge to convey information from gene-specific regulatory proteins to the basal RNA polymerase II transcription machinery. Mediator is recruited to promoters by direct interactions with regulatory proteins and serves as a scaffold for the assembly of a functional preinitiation complex with RNA polymerase II and the general transcription factors.</text>
</comment>
<name>A0A1L0CXR9_9ASCO</name>
<evidence type="ECO:0000256" key="9">
    <source>
        <dbReference type="SAM" id="MobiDB-lite"/>
    </source>
</evidence>